<dbReference type="Pfam" id="PF10117">
    <property type="entry name" value="McrBC"/>
    <property type="match status" value="1"/>
</dbReference>
<dbReference type="REBASE" id="397906">
    <property type="entry name" value="Hpy4003McrBCP"/>
</dbReference>
<evidence type="ECO:0000313" key="2">
    <source>
        <dbReference type="Proteomes" id="UP000317935"/>
    </source>
</evidence>
<dbReference type="RefSeq" id="WP_040499327.1">
    <property type="nucleotide sequence ID" value="NZ_AP019774.1"/>
</dbReference>
<dbReference type="GeneID" id="56928716"/>
<dbReference type="AlphaFoldDB" id="A0A6J4D2H1"/>
<dbReference type="EMBL" id="AP019774">
    <property type="protein sequence ID" value="BCD71030.1"/>
    <property type="molecule type" value="Genomic_DNA"/>
</dbReference>
<dbReference type="InterPro" id="IPR019292">
    <property type="entry name" value="McrC"/>
</dbReference>
<proteinExistence type="predicted"/>
<dbReference type="Proteomes" id="UP000317935">
    <property type="component" value="Chromosome"/>
</dbReference>
<name>A0A6J4D2H1_9HELI</name>
<reference evidence="1 2" key="1">
    <citation type="submission" date="2019-06" db="EMBL/GenBank/DDBJ databases">
        <title>Complete genome sequence of Helicobacter suis SNTW101c.</title>
        <authorList>
            <person name="Rimbara E."/>
            <person name="Suzuki M."/>
            <person name="Matsui H."/>
            <person name="Nakamura M."/>
            <person name="Mori S."/>
            <person name="Shibayama K."/>
        </authorList>
    </citation>
    <scope>NUCLEOTIDE SEQUENCE [LARGE SCALE GENOMIC DNA]</scope>
    <source>
        <strain evidence="1 2">SNTW101c</strain>
    </source>
</reference>
<protein>
    <submittedName>
        <fullName evidence="1">McrBC 5-methylcytosine restriction system component</fullName>
    </submittedName>
</protein>
<gene>
    <name evidence="1" type="ORF">SNTW_16750</name>
</gene>
<dbReference type="PANTHER" id="PTHR38733:SF1">
    <property type="entry name" value="TYPE IV METHYL-DIRECTED RESTRICTION ENZYME ECOKMCRBC"/>
    <property type="match status" value="1"/>
</dbReference>
<dbReference type="PANTHER" id="PTHR38733">
    <property type="entry name" value="PROTEIN MCRC"/>
    <property type="match status" value="1"/>
</dbReference>
<organism evidence="1 2">
    <name type="scientific">Helicobacter suis</name>
    <dbReference type="NCBI Taxonomy" id="104628"/>
    <lineage>
        <taxon>Bacteria</taxon>
        <taxon>Pseudomonadati</taxon>
        <taxon>Campylobacterota</taxon>
        <taxon>Epsilonproteobacteria</taxon>
        <taxon>Campylobacterales</taxon>
        <taxon>Helicobacteraceae</taxon>
        <taxon>Helicobacter</taxon>
    </lineage>
</organism>
<dbReference type="OrthoDB" id="307209at2"/>
<sequence>MKTIPTLYIGEYQSFGKQDLKKCLATGQEHRADKIWEALKHFASQERNQALLRFKNSNTLTTQNYVGAIQLKNFCIEILPKIHKANLSGHSKDCPQKLYPLDRLEFIKKVRQFINQEGFEFVRPTCSLCYARQILLNCLSTLKDTPFKKSSLAHLTNASLPLLEIFVRMFLEECEQLIKRGLKRDYLAISENRLFFKGKLEFASHLKTNLIHKERFYTTSDTYSLDVPPNRLIKSTLKILKSLALSPKSQEKLNSMWFVLDGVCASQNIESDFAKSKLATRFKEYENLLAWCNLFLRQKSLTPHSGTDYAYAFLFPMEKLFESFVGFWLQKSLGDIYTVSLQEQKYDFIKDRYLRPDIILRSKQAPQNECCILDTKWKKVQGLKDVSYDDLYQMWAYASTYATLEQTHISTCLVYPLQDGMQSTETFRARPFTDKPVKLKIAYFPLDNHDHLK</sequence>
<evidence type="ECO:0000313" key="1">
    <source>
        <dbReference type="EMBL" id="BCD71030.1"/>
    </source>
</evidence>
<accession>A0A6J4D2H1</accession>